<gene>
    <name evidence="2" type="ORF">Tco_0679492</name>
</gene>
<dbReference type="Proteomes" id="UP001151760">
    <property type="component" value="Unassembled WGS sequence"/>
</dbReference>
<comment type="caution">
    <text evidence="2">The sequence shown here is derived from an EMBL/GenBank/DDBJ whole genome shotgun (WGS) entry which is preliminary data.</text>
</comment>
<sequence>MELHMVNQRNPYAYVVASFQAPPSPDYVPGPEESEKAPPLPEFGPEPVYLEIHCRLIQRRMMKDHEEWTPLNIKPDEDENDDKIKKEIMIIESRPMRIEDE</sequence>
<protein>
    <submittedName>
        <fullName evidence="2">Uncharacterized protein</fullName>
    </submittedName>
</protein>
<keyword evidence="3" id="KW-1185">Reference proteome</keyword>
<proteinExistence type="predicted"/>
<reference evidence="2" key="2">
    <citation type="submission" date="2022-01" db="EMBL/GenBank/DDBJ databases">
        <authorList>
            <person name="Yamashiro T."/>
            <person name="Shiraishi A."/>
            <person name="Satake H."/>
            <person name="Nakayama K."/>
        </authorList>
    </citation>
    <scope>NUCLEOTIDE SEQUENCE</scope>
</reference>
<evidence type="ECO:0000313" key="3">
    <source>
        <dbReference type="Proteomes" id="UP001151760"/>
    </source>
</evidence>
<organism evidence="2 3">
    <name type="scientific">Tanacetum coccineum</name>
    <dbReference type="NCBI Taxonomy" id="301880"/>
    <lineage>
        <taxon>Eukaryota</taxon>
        <taxon>Viridiplantae</taxon>
        <taxon>Streptophyta</taxon>
        <taxon>Embryophyta</taxon>
        <taxon>Tracheophyta</taxon>
        <taxon>Spermatophyta</taxon>
        <taxon>Magnoliopsida</taxon>
        <taxon>eudicotyledons</taxon>
        <taxon>Gunneridae</taxon>
        <taxon>Pentapetalae</taxon>
        <taxon>asterids</taxon>
        <taxon>campanulids</taxon>
        <taxon>Asterales</taxon>
        <taxon>Asteraceae</taxon>
        <taxon>Asteroideae</taxon>
        <taxon>Anthemideae</taxon>
        <taxon>Anthemidinae</taxon>
        <taxon>Tanacetum</taxon>
    </lineage>
</organism>
<feature type="region of interest" description="Disordered" evidence="1">
    <location>
        <begin position="24"/>
        <end position="44"/>
    </location>
</feature>
<evidence type="ECO:0000313" key="2">
    <source>
        <dbReference type="EMBL" id="GJS64928.1"/>
    </source>
</evidence>
<reference evidence="2" key="1">
    <citation type="journal article" date="2022" name="Int. J. Mol. Sci.">
        <title>Draft Genome of Tanacetum Coccineum: Genomic Comparison of Closely Related Tanacetum-Family Plants.</title>
        <authorList>
            <person name="Yamashiro T."/>
            <person name="Shiraishi A."/>
            <person name="Nakayama K."/>
            <person name="Satake H."/>
        </authorList>
    </citation>
    <scope>NUCLEOTIDE SEQUENCE</scope>
</reference>
<dbReference type="EMBL" id="BQNB010009539">
    <property type="protein sequence ID" value="GJS64928.1"/>
    <property type="molecule type" value="Genomic_DNA"/>
</dbReference>
<accession>A0ABQ4XIX9</accession>
<evidence type="ECO:0000256" key="1">
    <source>
        <dbReference type="SAM" id="MobiDB-lite"/>
    </source>
</evidence>
<name>A0ABQ4XIX9_9ASTR</name>